<keyword evidence="1" id="KW-0812">Transmembrane</keyword>
<evidence type="ECO:0000313" key="2">
    <source>
        <dbReference type="EMBL" id="MBA9042729.1"/>
    </source>
</evidence>
<evidence type="ECO:0000256" key="1">
    <source>
        <dbReference type="SAM" id="Phobius"/>
    </source>
</evidence>
<keyword evidence="3" id="KW-1185">Reference proteome</keyword>
<protein>
    <submittedName>
        <fullName evidence="2">Uncharacterized protein</fullName>
    </submittedName>
</protein>
<name>A0A7W3NGS4_PRIAR</name>
<reference evidence="2" key="1">
    <citation type="submission" date="2020-08" db="EMBL/GenBank/DDBJ databases">
        <title>Functional genomics of gut bacteria from endangered species of beetles.</title>
        <authorList>
            <person name="Carlos-Shanley C."/>
        </authorList>
    </citation>
    <scope>NUCLEOTIDE SEQUENCE [LARGE SCALE GENOMIC DNA]</scope>
    <source>
        <strain evidence="2">S00060</strain>
    </source>
</reference>
<comment type="caution">
    <text evidence="2">The sequence shown here is derived from an EMBL/GenBank/DDBJ whole genome shotgun (WGS) entry which is preliminary data.</text>
</comment>
<dbReference type="Proteomes" id="UP000543174">
    <property type="component" value="Unassembled WGS sequence"/>
</dbReference>
<proteinExistence type="predicted"/>
<dbReference type="AlphaFoldDB" id="A0A7W3NGS4"/>
<organism evidence="2 3">
    <name type="scientific">Priestia aryabhattai</name>
    <name type="common">Bacillus aryabhattai</name>
    <dbReference type="NCBI Taxonomy" id="412384"/>
    <lineage>
        <taxon>Bacteria</taxon>
        <taxon>Bacillati</taxon>
        <taxon>Bacillota</taxon>
        <taxon>Bacilli</taxon>
        <taxon>Bacillales</taxon>
        <taxon>Bacillaceae</taxon>
        <taxon>Priestia</taxon>
    </lineage>
</organism>
<dbReference type="EMBL" id="JACJHT010000016">
    <property type="protein sequence ID" value="MBA9042729.1"/>
    <property type="molecule type" value="Genomic_DNA"/>
</dbReference>
<keyword evidence="1" id="KW-0472">Membrane</keyword>
<accession>A0A7W3NGS4</accession>
<feature type="transmembrane region" description="Helical" evidence="1">
    <location>
        <begin position="28"/>
        <end position="46"/>
    </location>
</feature>
<evidence type="ECO:0000313" key="3">
    <source>
        <dbReference type="Proteomes" id="UP000543174"/>
    </source>
</evidence>
<sequence length="67" mass="7545">MTGNLSRTVLRGAGARESACLPDLTTNVYIYELFLVFITGFMKARYIKLYATNTKGPTIECRFLCMV</sequence>
<gene>
    <name evidence="2" type="ORF">HNP21_005867</name>
</gene>
<keyword evidence="1" id="KW-1133">Transmembrane helix</keyword>